<proteinExistence type="predicted"/>
<dbReference type="EnsemblPlants" id="Bo2g011380.1">
    <property type="protein sequence ID" value="Bo2g011380.1"/>
    <property type="gene ID" value="Bo2g011380"/>
</dbReference>
<organism evidence="2 3">
    <name type="scientific">Brassica oleracea var. oleracea</name>
    <dbReference type="NCBI Taxonomy" id="109376"/>
    <lineage>
        <taxon>Eukaryota</taxon>
        <taxon>Viridiplantae</taxon>
        <taxon>Streptophyta</taxon>
        <taxon>Embryophyta</taxon>
        <taxon>Tracheophyta</taxon>
        <taxon>Spermatophyta</taxon>
        <taxon>Magnoliopsida</taxon>
        <taxon>eudicotyledons</taxon>
        <taxon>Gunneridae</taxon>
        <taxon>Pentapetalae</taxon>
        <taxon>rosids</taxon>
        <taxon>malvids</taxon>
        <taxon>Brassicales</taxon>
        <taxon>Brassicaceae</taxon>
        <taxon>Brassiceae</taxon>
        <taxon>Brassica</taxon>
    </lineage>
</organism>
<dbReference type="eggNOG" id="KOG0061">
    <property type="taxonomic scope" value="Eukaryota"/>
</dbReference>
<accession>A0A0D3AIV5</accession>
<feature type="transmembrane region" description="Helical" evidence="1">
    <location>
        <begin position="20"/>
        <end position="44"/>
    </location>
</feature>
<dbReference type="HOGENOM" id="CLU_1984652_0_0_1"/>
<dbReference type="STRING" id="109376.A0A0D3AIV5"/>
<keyword evidence="3" id="KW-1185">Reference proteome</keyword>
<evidence type="ECO:0000313" key="3">
    <source>
        <dbReference type="Proteomes" id="UP000032141"/>
    </source>
</evidence>
<keyword evidence="1" id="KW-0472">Membrane</keyword>
<dbReference type="OMA" id="WASLESC"/>
<dbReference type="Proteomes" id="UP000032141">
    <property type="component" value="Chromosome C2"/>
</dbReference>
<reference evidence="2 3" key="1">
    <citation type="journal article" date="2014" name="Genome Biol.">
        <title>Transcriptome and methylome profiling reveals relics of genome dominance in the mesopolyploid Brassica oleracea.</title>
        <authorList>
            <person name="Parkin I.A."/>
            <person name="Koh C."/>
            <person name="Tang H."/>
            <person name="Robinson S.J."/>
            <person name="Kagale S."/>
            <person name="Clarke W.E."/>
            <person name="Town C.D."/>
            <person name="Nixon J."/>
            <person name="Krishnakumar V."/>
            <person name="Bidwell S.L."/>
            <person name="Denoeud F."/>
            <person name="Belcram H."/>
            <person name="Links M.G."/>
            <person name="Just J."/>
            <person name="Clarke C."/>
            <person name="Bender T."/>
            <person name="Huebert T."/>
            <person name="Mason A.S."/>
            <person name="Pires J.C."/>
            <person name="Barker G."/>
            <person name="Moore J."/>
            <person name="Walley P.G."/>
            <person name="Manoli S."/>
            <person name="Batley J."/>
            <person name="Edwards D."/>
            <person name="Nelson M.N."/>
            <person name="Wang X."/>
            <person name="Paterson A.H."/>
            <person name="King G."/>
            <person name="Bancroft I."/>
            <person name="Chalhoub B."/>
            <person name="Sharpe A.G."/>
        </authorList>
    </citation>
    <scope>NUCLEOTIDE SEQUENCE</scope>
    <source>
        <strain evidence="2 3">cv. TO1000</strain>
    </source>
</reference>
<sequence length="126" mass="13774">MSCCSPFLDHPLAVGLDGGLMGFFFYFLIVLEAFWVGSSFVTFLSRVVPHVMLGYTNVGLKVRLLATMSKSLGMKITSSTCLTTRYDILQQQGAQISANGIACESRSLWASLESCSTFGQQEQEVV</sequence>
<keyword evidence="1" id="KW-0812">Transmembrane</keyword>
<evidence type="ECO:0000256" key="1">
    <source>
        <dbReference type="SAM" id="Phobius"/>
    </source>
</evidence>
<name>A0A0D3AIV5_BRAOL</name>
<dbReference type="Gramene" id="Bo2g011380.1">
    <property type="protein sequence ID" value="Bo2g011380.1"/>
    <property type="gene ID" value="Bo2g011380"/>
</dbReference>
<keyword evidence="1" id="KW-1133">Transmembrane helix</keyword>
<dbReference type="AlphaFoldDB" id="A0A0D3AIV5"/>
<protein>
    <submittedName>
        <fullName evidence="2">Uncharacterized protein</fullName>
    </submittedName>
</protein>
<evidence type="ECO:0000313" key="2">
    <source>
        <dbReference type="EnsemblPlants" id="Bo2g011380.1"/>
    </source>
</evidence>
<reference evidence="2" key="2">
    <citation type="submission" date="2015-03" db="UniProtKB">
        <authorList>
            <consortium name="EnsemblPlants"/>
        </authorList>
    </citation>
    <scope>IDENTIFICATION</scope>
</reference>